<organism evidence="1 2">
    <name type="scientific">Rhizoctonia solani</name>
    <dbReference type="NCBI Taxonomy" id="456999"/>
    <lineage>
        <taxon>Eukaryota</taxon>
        <taxon>Fungi</taxon>
        <taxon>Dikarya</taxon>
        <taxon>Basidiomycota</taxon>
        <taxon>Agaricomycotina</taxon>
        <taxon>Agaricomycetes</taxon>
        <taxon>Cantharellales</taxon>
        <taxon>Ceratobasidiaceae</taxon>
        <taxon>Rhizoctonia</taxon>
    </lineage>
</organism>
<dbReference type="InterPro" id="IPR011333">
    <property type="entry name" value="SKP1/BTB/POZ_sf"/>
</dbReference>
<accession>A0A8H2WQD2</accession>
<dbReference type="Proteomes" id="UP000663888">
    <property type="component" value="Unassembled WGS sequence"/>
</dbReference>
<sequence length="408" mass="46496">MDFNALHGLHQPQDASLVDTADPTSLQDGSLIDIEVVTLQSSGPELPVHPEFAFTDGTIELQTLDCIFCVHEFQLTKFAVFANRIQEAREQATESGADPSTRISIPVFMKSDDFVDTLRLLYASFVPSPEVPSFDCVAFISALRIATLYDYPDLREFAIRELDDEFLLPAIRRFELANELSLFDWESAILNEFCNRSEPISEDEAISLGETRMMHILDYREKQPSLQTSESQAPKIVTNQFINQCVPLFEPGDGDVTITVNETCFETHKYLIKRFRGPKTLLVQQPLEVTIQRDDISAEDFCEMFKILYALSIIAGPFEFAPHTLISTPRVATIYEYQALRDCCIQHLERLELDPIKRLELAHEFDLPTWVEPAYHELGIRDEPITKEEANIIGFDAFISIAEMREKE</sequence>
<dbReference type="EMBL" id="CAJMWX010000121">
    <property type="protein sequence ID" value="CAE6403347.1"/>
    <property type="molecule type" value="Genomic_DNA"/>
</dbReference>
<proteinExistence type="predicted"/>
<reference evidence="1" key="1">
    <citation type="submission" date="2021-01" db="EMBL/GenBank/DDBJ databases">
        <authorList>
            <person name="Kaushik A."/>
        </authorList>
    </citation>
    <scope>NUCLEOTIDE SEQUENCE</scope>
    <source>
        <strain evidence="1">AG4-R118</strain>
    </source>
</reference>
<protein>
    <recommendedName>
        <fullName evidence="3">BTB domain-containing protein</fullName>
    </recommendedName>
</protein>
<name>A0A8H2WQD2_9AGAM</name>
<evidence type="ECO:0000313" key="1">
    <source>
        <dbReference type="EMBL" id="CAE6403347.1"/>
    </source>
</evidence>
<dbReference type="SUPFAM" id="SSF54695">
    <property type="entry name" value="POZ domain"/>
    <property type="match status" value="1"/>
</dbReference>
<evidence type="ECO:0008006" key="3">
    <source>
        <dbReference type="Google" id="ProtNLM"/>
    </source>
</evidence>
<evidence type="ECO:0000313" key="2">
    <source>
        <dbReference type="Proteomes" id="UP000663888"/>
    </source>
</evidence>
<comment type="caution">
    <text evidence="1">The sequence shown here is derived from an EMBL/GenBank/DDBJ whole genome shotgun (WGS) entry which is preliminary data.</text>
</comment>
<dbReference type="AlphaFoldDB" id="A0A8H2WQD2"/>
<gene>
    <name evidence="1" type="ORF">RDB_LOCUS5439</name>
</gene>